<dbReference type="InterPro" id="IPR003423">
    <property type="entry name" value="OMP_efflux"/>
</dbReference>
<dbReference type="InterPro" id="IPR051906">
    <property type="entry name" value="TolC-like"/>
</dbReference>
<comment type="similarity">
    <text evidence="2">Belongs to the outer membrane factor (OMF) (TC 1.B.17) family.</text>
</comment>
<dbReference type="PANTHER" id="PTHR30026">
    <property type="entry name" value="OUTER MEMBRANE PROTEIN TOLC"/>
    <property type="match status" value="1"/>
</dbReference>
<keyword evidence="4" id="KW-1134">Transmembrane beta strand</keyword>
<protein>
    <submittedName>
        <fullName evidence="8">TolC family protein</fullName>
    </submittedName>
</protein>
<evidence type="ECO:0000256" key="4">
    <source>
        <dbReference type="ARBA" id="ARBA00022452"/>
    </source>
</evidence>
<evidence type="ECO:0000256" key="7">
    <source>
        <dbReference type="ARBA" id="ARBA00023237"/>
    </source>
</evidence>
<dbReference type="Pfam" id="PF02321">
    <property type="entry name" value="OEP"/>
    <property type="match status" value="2"/>
</dbReference>
<dbReference type="Proteomes" id="UP000823661">
    <property type="component" value="Unassembled WGS sequence"/>
</dbReference>
<evidence type="ECO:0000256" key="3">
    <source>
        <dbReference type="ARBA" id="ARBA00022448"/>
    </source>
</evidence>
<gene>
    <name evidence="8" type="ORF">IAC06_02720</name>
</gene>
<dbReference type="Gene3D" id="1.20.1600.10">
    <property type="entry name" value="Outer membrane efflux proteins (OEP)"/>
    <property type="match status" value="1"/>
</dbReference>
<reference evidence="8" key="2">
    <citation type="journal article" date="2021" name="PeerJ">
        <title>Extensive microbial diversity within the chicken gut microbiome revealed by metagenomics and culture.</title>
        <authorList>
            <person name="Gilroy R."/>
            <person name="Ravi A."/>
            <person name="Getino M."/>
            <person name="Pursley I."/>
            <person name="Horton D.L."/>
            <person name="Alikhan N.F."/>
            <person name="Baker D."/>
            <person name="Gharbi K."/>
            <person name="Hall N."/>
            <person name="Watson M."/>
            <person name="Adriaenssens E.M."/>
            <person name="Foster-Nyarko E."/>
            <person name="Jarju S."/>
            <person name="Secka A."/>
            <person name="Antonio M."/>
            <person name="Oren A."/>
            <person name="Chaudhuri R.R."/>
            <person name="La Ragione R."/>
            <person name="Hildebrand F."/>
            <person name="Pallen M.J."/>
        </authorList>
    </citation>
    <scope>NUCLEOTIDE SEQUENCE</scope>
    <source>
        <strain evidence="8">B1-20833</strain>
    </source>
</reference>
<sequence length="494" mass="56235">MNRRGLISVAAVLAGIFFQWHGLHAQRLTLDEAIGVARMQSVEALAARSSFVSSYWAWRSWKASRLPSLNLYGNLASFDRSLRQLQNFETGELVYTSNYNMQNSLGLSIRQNIGFTGGTLSLYSDLTRIDEFGQSRSNTWYSQPVTVSYSQPLFAYNSFKWARKISPKEYEKARRVYVESMEEVTIKAVDCYFALLVARNDLDLARKNFGNTTRLLGIARERMKIGSTTRDEYLQLELRMLNDSISINENSVKVREAQMALNSLLGFDDRSEVEPVQDEYLPDIAMDYDMVLAKALENSSFSLDNEISLLTAESDIAQARAARGYSVEINARFGLSNSDSGFRETYRNLVDQEVVGLTFSIPVFDWGMGRGRVKEAEAAADVVRAQVAQAENDFRRSVFTAVGQFNNQRQQCNASRRASEIAEERYGLMIEKFRNGTADVTDLNTARAEYDSAAQKYITDIKNFWNYYYTLRKLTLYDFISGQDLDVPEEEMVR</sequence>
<keyword evidence="7" id="KW-0998">Cell outer membrane</keyword>
<organism evidence="8 9">
    <name type="scientific">Candidatus Cryptobacteroides intestinavium</name>
    <dbReference type="NCBI Taxonomy" id="2840766"/>
    <lineage>
        <taxon>Bacteria</taxon>
        <taxon>Pseudomonadati</taxon>
        <taxon>Bacteroidota</taxon>
        <taxon>Bacteroidia</taxon>
        <taxon>Bacteroidales</taxon>
        <taxon>Candidatus Cryptobacteroides</taxon>
    </lineage>
</organism>
<keyword evidence="3" id="KW-0813">Transport</keyword>
<dbReference type="EMBL" id="JADIMI010000022">
    <property type="protein sequence ID" value="MBO8451784.1"/>
    <property type="molecule type" value="Genomic_DNA"/>
</dbReference>
<dbReference type="GO" id="GO:0015288">
    <property type="term" value="F:porin activity"/>
    <property type="evidence" value="ECO:0007669"/>
    <property type="project" value="TreeGrafter"/>
</dbReference>
<evidence type="ECO:0000256" key="5">
    <source>
        <dbReference type="ARBA" id="ARBA00022692"/>
    </source>
</evidence>
<dbReference type="SUPFAM" id="SSF56954">
    <property type="entry name" value="Outer membrane efflux proteins (OEP)"/>
    <property type="match status" value="1"/>
</dbReference>
<evidence type="ECO:0000256" key="6">
    <source>
        <dbReference type="ARBA" id="ARBA00023136"/>
    </source>
</evidence>
<accession>A0A9D9HHS4</accession>
<evidence type="ECO:0000313" key="9">
    <source>
        <dbReference type="Proteomes" id="UP000823661"/>
    </source>
</evidence>
<keyword evidence="6" id="KW-0472">Membrane</keyword>
<reference evidence="8" key="1">
    <citation type="submission" date="2020-10" db="EMBL/GenBank/DDBJ databases">
        <authorList>
            <person name="Gilroy R."/>
        </authorList>
    </citation>
    <scope>NUCLEOTIDE SEQUENCE</scope>
    <source>
        <strain evidence="8">B1-20833</strain>
    </source>
</reference>
<name>A0A9D9HHS4_9BACT</name>
<comment type="caution">
    <text evidence="8">The sequence shown here is derived from an EMBL/GenBank/DDBJ whole genome shotgun (WGS) entry which is preliminary data.</text>
</comment>
<proteinExistence type="inferred from homology"/>
<dbReference type="PANTHER" id="PTHR30026:SF20">
    <property type="entry name" value="OUTER MEMBRANE PROTEIN TOLC"/>
    <property type="match status" value="1"/>
</dbReference>
<dbReference type="GO" id="GO:1990281">
    <property type="term" value="C:efflux pump complex"/>
    <property type="evidence" value="ECO:0007669"/>
    <property type="project" value="TreeGrafter"/>
</dbReference>
<dbReference type="GO" id="GO:0009279">
    <property type="term" value="C:cell outer membrane"/>
    <property type="evidence" value="ECO:0007669"/>
    <property type="project" value="UniProtKB-SubCell"/>
</dbReference>
<comment type="subcellular location">
    <subcellularLocation>
        <location evidence="1">Cell outer membrane</location>
    </subcellularLocation>
</comment>
<keyword evidence="5" id="KW-0812">Transmembrane</keyword>
<evidence type="ECO:0000313" key="8">
    <source>
        <dbReference type="EMBL" id="MBO8451784.1"/>
    </source>
</evidence>
<evidence type="ECO:0000256" key="2">
    <source>
        <dbReference type="ARBA" id="ARBA00007613"/>
    </source>
</evidence>
<dbReference type="AlphaFoldDB" id="A0A9D9HHS4"/>
<evidence type="ECO:0000256" key="1">
    <source>
        <dbReference type="ARBA" id="ARBA00004442"/>
    </source>
</evidence>
<dbReference type="GO" id="GO:0015562">
    <property type="term" value="F:efflux transmembrane transporter activity"/>
    <property type="evidence" value="ECO:0007669"/>
    <property type="project" value="InterPro"/>
</dbReference>